<feature type="domain" description="Sigma factor regulator C-terminal" evidence="2">
    <location>
        <begin position="167"/>
        <end position="340"/>
    </location>
</feature>
<organism evidence="3 4">
    <name type="scientific">Enterococcus saigonensis</name>
    <dbReference type="NCBI Taxonomy" id="1805431"/>
    <lineage>
        <taxon>Bacteria</taxon>
        <taxon>Bacillati</taxon>
        <taxon>Bacillota</taxon>
        <taxon>Bacilli</taxon>
        <taxon>Lactobacillales</taxon>
        <taxon>Enterococcaceae</taxon>
        <taxon>Enterococcus</taxon>
    </lineage>
</organism>
<evidence type="ECO:0000256" key="1">
    <source>
        <dbReference type="SAM" id="Phobius"/>
    </source>
</evidence>
<proteinExistence type="predicted"/>
<dbReference type="AlphaFoldDB" id="A0A679IT19"/>
<feature type="transmembrane region" description="Helical" evidence="1">
    <location>
        <begin position="24"/>
        <end position="45"/>
    </location>
</feature>
<keyword evidence="1" id="KW-1133">Transmembrane helix</keyword>
<accession>A0A679IT19</accession>
<evidence type="ECO:0000259" key="2">
    <source>
        <dbReference type="Pfam" id="PF13791"/>
    </source>
</evidence>
<sequence length="364" mass="41520">MNQQNFDFEKVQQKVQQKKYQQGILLICSAVIVTVLLFLAVPKILNHFFYNPTSQNSYVENNQYIIDRQFYNELTLPNYDMTDVTIEQTGVGTYQIKETYSYKYDNQIVGSNTIEIKRNKLYLRNSDFHPFTPPFSQETAPSNQLSDQKIAKADEALAKSNLRENIKPLPKSTYVNVNLVFKEDKSIDAYQEWLRVNTTGADTLWQAVRPSQKTSDAANNPVVVGFNPAGSFSGISVGITNEKKLNEDFPLLISYLANTEQNQWTEEKRQTTHFKSLLQYLIKNERFLTQDPSKIQATTLKNILADVNKNGLKIYGVTLYLPAFELENILRNDAIKSAVITKVDVFPLTSQSGQLPGITYPPEK</sequence>
<dbReference type="EMBL" id="AP022822">
    <property type="protein sequence ID" value="BCA86707.1"/>
    <property type="molecule type" value="Genomic_DNA"/>
</dbReference>
<name>A0A679IT19_9ENTE</name>
<dbReference type="InterPro" id="IPR025672">
    <property type="entry name" value="Sigma_reg_C_dom"/>
</dbReference>
<reference evidence="3 4" key="1">
    <citation type="submission" date="2020-02" db="EMBL/GenBank/DDBJ databases">
        <title>Characterization of vanA genotype vancomycin-resistant Enterococcus saigonensis VE80.</title>
        <authorList>
            <person name="Harada T."/>
            <person name="Motooka D."/>
            <person name="Nakamura S."/>
            <person name="Yamamoto Y."/>
            <person name="Kawahara R."/>
            <person name="Kawatsu K."/>
        </authorList>
    </citation>
    <scope>NUCLEOTIDE SEQUENCE [LARGE SCALE GENOMIC DNA]</scope>
    <source>
        <strain evidence="3 4">VE80</strain>
    </source>
</reference>
<dbReference type="RefSeq" id="WP_173103817.1">
    <property type="nucleotide sequence ID" value="NZ_AP022822.1"/>
</dbReference>
<dbReference type="Proteomes" id="UP000502998">
    <property type="component" value="Chromosome"/>
</dbReference>
<keyword evidence="1" id="KW-0472">Membrane</keyword>
<gene>
    <name evidence="3" type="ORF">EsVE80_22300</name>
</gene>
<evidence type="ECO:0000313" key="3">
    <source>
        <dbReference type="EMBL" id="BCA86707.1"/>
    </source>
</evidence>
<keyword evidence="4" id="KW-1185">Reference proteome</keyword>
<dbReference type="Pfam" id="PF13791">
    <property type="entry name" value="Sigma_reg_C"/>
    <property type="match status" value="1"/>
</dbReference>
<dbReference type="KEGG" id="esg:EsVE80_22300"/>
<protein>
    <recommendedName>
        <fullName evidence="2">Sigma factor regulator C-terminal domain-containing protein</fullName>
    </recommendedName>
</protein>
<keyword evidence="1" id="KW-0812">Transmembrane</keyword>
<evidence type="ECO:0000313" key="4">
    <source>
        <dbReference type="Proteomes" id="UP000502998"/>
    </source>
</evidence>